<dbReference type="EMBL" id="CM002870">
    <property type="protein sequence ID" value="KFK41279.1"/>
    <property type="molecule type" value="Genomic_DNA"/>
</dbReference>
<keyword evidence="11" id="KW-1185">Reference proteome</keyword>
<evidence type="ECO:0000256" key="4">
    <source>
        <dbReference type="ARBA" id="ARBA00022692"/>
    </source>
</evidence>
<organism evidence="10 11">
    <name type="scientific">Arabis alpina</name>
    <name type="common">Alpine rock-cress</name>
    <dbReference type="NCBI Taxonomy" id="50452"/>
    <lineage>
        <taxon>Eukaryota</taxon>
        <taxon>Viridiplantae</taxon>
        <taxon>Streptophyta</taxon>
        <taxon>Embryophyta</taxon>
        <taxon>Tracheophyta</taxon>
        <taxon>Spermatophyta</taxon>
        <taxon>Magnoliopsida</taxon>
        <taxon>eudicotyledons</taxon>
        <taxon>Gunneridae</taxon>
        <taxon>Pentapetalae</taxon>
        <taxon>rosids</taxon>
        <taxon>malvids</taxon>
        <taxon>Brassicales</taxon>
        <taxon>Brassicaceae</taxon>
        <taxon>Arabideae</taxon>
        <taxon>Arabis</taxon>
    </lineage>
</organism>
<dbReference type="OMA" id="VVLIFEY"/>
<evidence type="ECO:0000256" key="3">
    <source>
        <dbReference type="ARBA" id="ARBA00022448"/>
    </source>
</evidence>
<evidence type="ECO:0000256" key="8">
    <source>
        <dbReference type="ARBA" id="ARBA00023303"/>
    </source>
</evidence>
<evidence type="ECO:0000256" key="7">
    <source>
        <dbReference type="ARBA" id="ARBA00023136"/>
    </source>
</evidence>
<keyword evidence="8" id="KW-0407">Ion channel</keyword>
<name>A0A087HGM7_ARAAL</name>
<evidence type="ECO:0000256" key="9">
    <source>
        <dbReference type="SAM" id="Phobius"/>
    </source>
</evidence>
<feature type="transmembrane region" description="Helical" evidence="9">
    <location>
        <begin position="122"/>
        <end position="141"/>
    </location>
</feature>
<feature type="transmembrane region" description="Helical" evidence="9">
    <location>
        <begin position="96"/>
        <end position="115"/>
    </location>
</feature>
<proteinExistence type="inferred from homology"/>
<dbReference type="InterPro" id="IPR020966">
    <property type="entry name" value="ALMT"/>
</dbReference>
<comment type="similarity">
    <text evidence="2">Belongs to the aromatic acid exporter (TC 2.A.85) family.</text>
</comment>
<dbReference type="GO" id="GO:0015138">
    <property type="term" value="F:fumarate transmembrane transporter activity"/>
    <property type="evidence" value="ECO:0007669"/>
    <property type="project" value="EnsemblPlants"/>
</dbReference>
<dbReference type="AlphaFoldDB" id="A0A087HGM7"/>
<dbReference type="Proteomes" id="UP000029120">
    <property type="component" value="Chromosome 2"/>
</dbReference>
<evidence type="ECO:0000256" key="6">
    <source>
        <dbReference type="ARBA" id="ARBA00023065"/>
    </source>
</evidence>
<evidence type="ECO:0000256" key="5">
    <source>
        <dbReference type="ARBA" id="ARBA00022989"/>
    </source>
</evidence>
<reference evidence="11" key="1">
    <citation type="journal article" date="2015" name="Nat. Plants">
        <title>Genome expansion of Arabis alpina linked with retrotransposition and reduced symmetric DNA methylation.</title>
        <authorList>
            <person name="Willing E.M."/>
            <person name="Rawat V."/>
            <person name="Mandakova T."/>
            <person name="Maumus F."/>
            <person name="James G.V."/>
            <person name="Nordstroem K.J."/>
            <person name="Becker C."/>
            <person name="Warthmann N."/>
            <person name="Chica C."/>
            <person name="Szarzynska B."/>
            <person name="Zytnicki M."/>
            <person name="Albani M.C."/>
            <person name="Kiefer C."/>
            <person name="Bergonzi S."/>
            <person name="Castaings L."/>
            <person name="Mateos J.L."/>
            <person name="Berns M.C."/>
            <person name="Bujdoso N."/>
            <person name="Piofczyk T."/>
            <person name="de Lorenzo L."/>
            <person name="Barrero-Sicilia C."/>
            <person name="Mateos I."/>
            <person name="Piednoel M."/>
            <person name="Hagmann J."/>
            <person name="Chen-Min-Tao R."/>
            <person name="Iglesias-Fernandez R."/>
            <person name="Schuster S.C."/>
            <person name="Alonso-Blanco C."/>
            <person name="Roudier F."/>
            <person name="Carbonero P."/>
            <person name="Paz-Ares J."/>
            <person name="Davis S.J."/>
            <person name="Pecinka A."/>
            <person name="Quesneville H."/>
            <person name="Colot V."/>
            <person name="Lysak M.A."/>
            <person name="Weigel D."/>
            <person name="Coupland G."/>
            <person name="Schneeberger K."/>
        </authorList>
    </citation>
    <scope>NUCLEOTIDE SEQUENCE [LARGE SCALE GENOMIC DNA]</scope>
    <source>
        <strain evidence="11">cv. Pajares</strain>
    </source>
</reference>
<dbReference type="eggNOG" id="KOG4711">
    <property type="taxonomic scope" value="Eukaryota"/>
</dbReference>
<sequence>MGSFPEQNREKLLSQSKKGHSDFGFNDSSDFLDGRNSKFRCCSWKAFYEVPAKLYAMRHSDRRKLYFAMKMGIALSLCSLVIFLKEPLQDASKYAVWAILTVVLIFEYYVGATLVKGFNRALGTLLAGGLALGIAQLSLLSGEFEELIILISIFLAGFSASYLKLYPVLKPYEYTFRVFKLTFCIVLVSGNNSRDFFSTAYYRILLIVLGATICLVVNVFIFPIWAGEDLHKLVAKNFKTVANSLEGCVNGYLQCVEYERIPSKILTYQASDDPLYSGYRSAVQSTSQEDSLLDFAIWEPPHGPYKTFNHPWKNYVKLSGAVRHCAFTVMAMHGCILSEIQAAPEKRHVFSQELRRVGNEGAKLLRLFGEKVEKMEKLSLGDILKDVQHAAEELQMKIDRKSYLLVNSESWAAIKEQADAEKARENDQEAKDDETKVIKSLSQIWDTNNNNHQNPTNGNESPILISTESMMFRNREMWPSMSFIGGSMVNEIECKVYESASSLSLATFASLLIEFVARLQNVVNAFEELSTKAGFKDPVDQILVV</sequence>
<feature type="transmembrane region" description="Helical" evidence="9">
    <location>
        <begin position="65"/>
        <end position="84"/>
    </location>
</feature>
<keyword evidence="3" id="KW-0813">Transport</keyword>
<keyword evidence="7 9" id="KW-0472">Membrane</keyword>
<dbReference type="Gramene" id="KFK41279">
    <property type="protein sequence ID" value="KFK41279"/>
    <property type="gene ID" value="AALP_AA2G109500"/>
</dbReference>
<accession>A0A087HGM7</accession>
<keyword evidence="5 9" id="KW-1133">Transmembrane helix</keyword>
<keyword evidence="6" id="KW-0406">Ion transport</keyword>
<feature type="transmembrane region" description="Helical" evidence="9">
    <location>
        <begin position="147"/>
        <end position="166"/>
    </location>
</feature>
<dbReference type="GO" id="GO:0034220">
    <property type="term" value="P:monoatomic ion transmembrane transport"/>
    <property type="evidence" value="ECO:0007669"/>
    <property type="project" value="UniProtKB-KW"/>
</dbReference>
<dbReference type="Pfam" id="PF11744">
    <property type="entry name" value="ALMT"/>
    <property type="match status" value="1"/>
</dbReference>
<evidence type="ECO:0008006" key="12">
    <source>
        <dbReference type="Google" id="ProtNLM"/>
    </source>
</evidence>
<evidence type="ECO:0000256" key="2">
    <source>
        <dbReference type="ARBA" id="ARBA00007079"/>
    </source>
</evidence>
<protein>
    <recommendedName>
        <fullName evidence="12">Aluminum-activated malate transporter 4-like</fullName>
    </recommendedName>
</protein>
<dbReference type="OrthoDB" id="68611at2759"/>
<dbReference type="PANTHER" id="PTHR31086">
    <property type="entry name" value="ALUMINUM-ACTIVATED MALATE TRANSPORTER 10"/>
    <property type="match status" value="1"/>
</dbReference>
<comment type="subcellular location">
    <subcellularLocation>
        <location evidence="1">Membrane</location>
        <topology evidence="1">Multi-pass membrane protein</topology>
    </subcellularLocation>
</comment>
<evidence type="ECO:0000313" key="10">
    <source>
        <dbReference type="EMBL" id="KFK41279.1"/>
    </source>
</evidence>
<dbReference type="GO" id="GO:0009705">
    <property type="term" value="C:plant-type vacuole membrane"/>
    <property type="evidence" value="ECO:0007669"/>
    <property type="project" value="EnsemblPlants"/>
</dbReference>
<gene>
    <name evidence="10" type="ordered locus">AALP_Aa2g109500</name>
</gene>
<keyword evidence="4 9" id="KW-0812">Transmembrane</keyword>
<evidence type="ECO:0000256" key="1">
    <source>
        <dbReference type="ARBA" id="ARBA00004141"/>
    </source>
</evidence>
<feature type="transmembrane region" description="Helical" evidence="9">
    <location>
        <begin position="200"/>
        <end position="226"/>
    </location>
</feature>
<evidence type="ECO:0000313" key="11">
    <source>
        <dbReference type="Proteomes" id="UP000029120"/>
    </source>
</evidence>
<dbReference type="GO" id="GO:0015140">
    <property type="term" value="F:malate transmembrane transporter activity"/>
    <property type="evidence" value="ECO:0007669"/>
    <property type="project" value="EnsemblPlants"/>
</dbReference>